<dbReference type="Proteomes" id="UP000247409">
    <property type="component" value="Unassembled WGS sequence"/>
</dbReference>
<dbReference type="STRING" id="448386.A0A2V3IW03"/>
<organism evidence="3 4">
    <name type="scientific">Gracilariopsis chorda</name>
    <dbReference type="NCBI Taxonomy" id="448386"/>
    <lineage>
        <taxon>Eukaryota</taxon>
        <taxon>Rhodophyta</taxon>
        <taxon>Florideophyceae</taxon>
        <taxon>Rhodymeniophycidae</taxon>
        <taxon>Gracilariales</taxon>
        <taxon>Gracilariaceae</taxon>
        <taxon>Gracilariopsis</taxon>
    </lineage>
</organism>
<gene>
    <name evidence="3" type="ORF">BWQ96_03925</name>
</gene>
<dbReference type="InterPro" id="IPR029063">
    <property type="entry name" value="SAM-dependent_MTases_sf"/>
</dbReference>
<dbReference type="GO" id="GO:0016274">
    <property type="term" value="F:protein-arginine N-methyltransferase activity"/>
    <property type="evidence" value="ECO:0007669"/>
    <property type="project" value="InterPro"/>
</dbReference>
<name>A0A2V3IW03_9FLOR</name>
<evidence type="ECO:0000256" key="1">
    <source>
        <dbReference type="ARBA" id="ARBA00022691"/>
    </source>
</evidence>
<evidence type="ECO:0000313" key="3">
    <source>
        <dbReference type="EMBL" id="PXF46269.1"/>
    </source>
</evidence>
<reference evidence="3 4" key="1">
    <citation type="journal article" date="2018" name="Mol. Biol. Evol.">
        <title>Analysis of the draft genome of the red seaweed Gracilariopsis chorda provides insights into genome size evolution in Rhodophyta.</title>
        <authorList>
            <person name="Lee J."/>
            <person name="Yang E.C."/>
            <person name="Graf L."/>
            <person name="Yang J.H."/>
            <person name="Qiu H."/>
            <person name="Zel Zion U."/>
            <person name="Chan C.X."/>
            <person name="Stephens T.G."/>
            <person name="Weber A.P.M."/>
            <person name="Boo G.H."/>
            <person name="Boo S.M."/>
            <person name="Kim K.M."/>
            <person name="Shin Y."/>
            <person name="Jung M."/>
            <person name="Lee S.J."/>
            <person name="Yim H.S."/>
            <person name="Lee J.H."/>
            <person name="Bhattacharya D."/>
            <person name="Yoon H.S."/>
        </authorList>
    </citation>
    <scope>NUCLEOTIDE SEQUENCE [LARGE SCALE GENOMIC DNA]</scope>
    <source>
        <strain evidence="3 4">SKKU-2015</strain>
        <tissue evidence="3">Whole body</tissue>
    </source>
</reference>
<dbReference type="GO" id="GO:0032259">
    <property type="term" value="P:methylation"/>
    <property type="evidence" value="ECO:0007669"/>
    <property type="project" value="UniProtKB-KW"/>
</dbReference>
<dbReference type="OrthoDB" id="412876at2759"/>
<dbReference type="GO" id="GO:0042054">
    <property type="term" value="F:histone methyltransferase activity"/>
    <property type="evidence" value="ECO:0007669"/>
    <property type="project" value="TreeGrafter"/>
</dbReference>
<protein>
    <submittedName>
        <fullName evidence="3">Protein arginine N-methyltransferase 7</fullName>
    </submittedName>
</protein>
<keyword evidence="1 2" id="KW-0949">S-adenosyl-L-methionine</keyword>
<evidence type="ECO:0000256" key="2">
    <source>
        <dbReference type="PROSITE-ProRule" id="PRU01015"/>
    </source>
</evidence>
<dbReference type="PANTHER" id="PTHR11006">
    <property type="entry name" value="PROTEIN ARGININE N-METHYLTRANSFERASE"/>
    <property type="match status" value="1"/>
</dbReference>
<keyword evidence="4" id="KW-1185">Reference proteome</keyword>
<accession>A0A2V3IW03</accession>
<dbReference type="SUPFAM" id="SSF53335">
    <property type="entry name" value="S-adenosyl-L-methionine-dependent methyltransferases"/>
    <property type="match status" value="1"/>
</dbReference>
<dbReference type="Gene3D" id="3.40.50.150">
    <property type="entry name" value="Vaccinia Virus protein VP39"/>
    <property type="match status" value="1"/>
</dbReference>
<dbReference type="CDD" id="cd02440">
    <property type="entry name" value="AdoMet_MTases"/>
    <property type="match status" value="1"/>
</dbReference>
<sequence length="741" mass="81693">MGDKFDGALASSGNEKVDAISVPEAMHGVSLHESLLTSDGEGNFFLLRAVQNPEAGGLMMVSQPQDRNEVLMSEAIAKSQMISMLRDQARCEKYTDAIDSALKRHPGARVLDIGTGTGLLAKIAATKGAAHVDAIEMFGALARLARGIVADNGLTSKVTVYEASSNEMKARSDLSVSDVPDVDGNGLPIYGADRERLLIPTRADILVTEIFDSALLGEGCLQSIQHAHNHLLQSKSTVVPAKAKVFGVLVKSDFLSRFFKLPRGFPIHRSADGANCMGNSIGIPIHVDALNGDDYDLVSDPFEIFTFDFSGSGITSCLNRKKSIDVQKTVPGTTDVVLTWWELDLCGDGTVVYSTRPGVENWQDHWLPVVYPLLSYNEEDANKEVITITAQHNELSMSFAYGRESVTDVHCKCGLHIVSKSPYRLFQLGDLQRLRNLSDRIQKAIYRVSKANSSGSRDVVRCVDVSDGGVCTALAVGLEVDCKVHVVSTEEDDEVSSFVFGQIAEKSKRGENVSLFEYSPLSVVIAQAIERKSVDETWEPFDVILSEPYIRAMSSYPVATLGNLMIQIRAASQVLREGYQTVPCVARIFVQLLSLKPRTLQNNFDCISQVCSFNYTLFAGVCAREDWEDSERTISLPLFQYAYETMSERTCVHEIELSNIQSYCRVAETEVKSVKDANVEMISVWVEYDEEECSRVQRYETVWLTAGEKRDVARAGGLLVRSQFMEGSGSWDIRFRPLPVG</sequence>
<dbReference type="Gene3D" id="2.70.160.11">
    <property type="entry name" value="Hnrnp arginine n-methyltransferase1"/>
    <property type="match status" value="2"/>
</dbReference>
<dbReference type="AlphaFoldDB" id="A0A2V3IW03"/>
<keyword evidence="2 3" id="KW-0808">Transferase</keyword>
<keyword evidence="2 3" id="KW-0489">Methyltransferase</keyword>
<dbReference type="EMBL" id="NBIV01000041">
    <property type="protein sequence ID" value="PXF46269.1"/>
    <property type="molecule type" value="Genomic_DNA"/>
</dbReference>
<proteinExistence type="predicted"/>
<evidence type="ECO:0000313" key="4">
    <source>
        <dbReference type="Proteomes" id="UP000247409"/>
    </source>
</evidence>
<comment type="caution">
    <text evidence="3">The sequence shown here is derived from an EMBL/GenBank/DDBJ whole genome shotgun (WGS) entry which is preliminary data.</text>
</comment>
<dbReference type="PROSITE" id="PS51678">
    <property type="entry name" value="SAM_MT_PRMT"/>
    <property type="match status" value="1"/>
</dbReference>
<dbReference type="InterPro" id="IPR025799">
    <property type="entry name" value="Arg_MeTrfase"/>
</dbReference>
<dbReference type="PANTHER" id="PTHR11006:SF4">
    <property type="entry name" value="PROTEIN ARGININE N-METHYLTRANSFERASE 7"/>
    <property type="match status" value="1"/>
</dbReference>